<gene>
    <name evidence="3" type="ORF">BSZ37_08410</name>
</gene>
<comment type="caution">
    <text evidence="3">The sequence shown here is derived from an EMBL/GenBank/DDBJ whole genome shotgun (WGS) entry which is preliminary data.</text>
</comment>
<keyword evidence="4" id="KW-1185">Reference proteome</keyword>
<dbReference type="GO" id="GO:0004175">
    <property type="term" value="F:endopeptidase activity"/>
    <property type="evidence" value="ECO:0007669"/>
    <property type="project" value="UniProtKB-ARBA"/>
</dbReference>
<proteinExistence type="predicted"/>
<dbReference type="Pfam" id="PF02517">
    <property type="entry name" value="Rce1-like"/>
    <property type="match status" value="1"/>
</dbReference>
<name>A0A271J5A3_9BACT</name>
<organism evidence="3 4">
    <name type="scientific">Rubrivirga marina</name>
    <dbReference type="NCBI Taxonomy" id="1196024"/>
    <lineage>
        <taxon>Bacteria</taxon>
        <taxon>Pseudomonadati</taxon>
        <taxon>Rhodothermota</taxon>
        <taxon>Rhodothermia</taxon>
        <taxon>Rhodothermales</taxon>
        <taxon>Rubricoccaceae</taxon>
        <taxon>Rubrivirga</taxon>
    </lineage>
</organism>
<dbReference type="GO" id="GO:0080120">
    <property type="term" value="P:CAAX-box protein maturation"/>
    <property type="evidence" value="ECO:0007669"/>
    <property type="project" value="UniProtKB-ARBA"/>
</dbReference>
<feature type="transmembrane region" description="Helical" evidence="1">
    <location>
        <begin position="211"/>
        <end position="232"/>
    </location>
</feature>
<dbReference type="Proteomes" id="UP000216339">
    <property type="component" value="Unassembled WGS sequence"/>
</dbReference>
<evidence type="ECO:0000256" key="1">
    <source>
        <dbReference type="SAM" id="Phobius"/>
    </source>
</evidence>
<keyword evidence="1" id="KW-1133">Transmembrane helix</keyword>
<feature type="transmembrane region" description="Helical" evidence="1">
    <location>
        <begin position="64"/>
        <end position="88"/>
    </location>
</feature>
<feature type="transmembrane region" description="Helical" evidence="1">
    <location>
        <begin position="153"/>
        <end position="174"/>
    </location>
</feature>
<sequence length="254" mass="27115">MDRLASPSPAPLRPTGYFDATRTATYGFLAALPLFVLYEVGVLLANSGPGQIRVGADVWLKTLLAALGGVGWAAVGVVVLLIGAVVVWRDRERRPPLVPKYFGLLIAESFGYAVVLAFVVGGAVGLLFGAWLWPDLALAQMARLGLGLQLALSIGAGLYEELVFRVILVGGMFWGLQKVVPDRTRAYVIAAVVGALIFSAVHHIGAYGDPFTLRVFTFRFLFGLALNGVFLLRGFALAAWTHALYDVLVVTGGL</sequence>
<feature type="domain" description="CAAX prenyl protease 2/Lysostaphin resistance protein A-like" evidence="2">
    <location>
        <begin position="148"/>
        <end position="247"/>
    </location>
</feature>
<protein>
    <recommendedName>
        <fullName evidence="2">CAAX prenyl protease 2/Lysostaphin resistance protein A-like domain-containing protein</fullName>
    </recommendedName>
</protein>
<dbReference type="AlphaFoldDB" id="A0A271J5A3"/>
<keyword evidence="1" id="KW-0812">Transmembrane</keyword>
<accession>A0A271J5A3</accession>
<feature type="transmembrane region" description="Helical" evidence="1">
    <location>
        <begin position="109"/>
        <end position="133"/>
    </location>
</feature>
<dbReference type="InterPro" id="IPR003675">
    <property type="entry name" value="Rce1/LyrA-like_dom"/>
</dbReference>
<evidence type="ECO:0000313" key="4">
    <source>
        <dbReference type="Proteomes" id="UP000216339"/>
    </source>
</evidence>
<feature type="transmembrane region" description="Helical" evidence="1">
    <location>
        <begin position="23"/>
        <end position="44"/>
    </location>
</feature>
<feature type="transmembrane region" description="Helical" evidence="1">
    <location>
        <begin position="186"/>
        <end position="205"/>
    </location>
</feature>
<reference evidence="3 4" key="1">
    <citation type="submission" date="2016-11" db="EMBL/GenBank/DDBJ databases">
        <title>Study of marine rhodopsin-containing bacteria.</title>
        <authorList>
            <person name="Yoshizawa S."/>
            <person name="Kumagai Y."/>
            <person name="Kogure K."/>
        </authorList>
    </citation>
    <scope>NUCLEOTIDE SEQUENCE [LARGE SCALE GENOMIC DNA]</scope>
    <source>
        <strain evidence="3 4">SAORIC-28</strain>
    </source>
</reference>
<keyword evidence="1" id="KW-0472">Membrane</keyword>
<evidence type="ECO:0000313" key="3">
    <source>
        <dbReference type="EMBL" id="PAP78706.1"/>
    </source>
</evidence>
<dbReference type="EMBL" id="MQWD01000001">
    <property type="protein sequence ID" value="PAP78706.1"/>
    <property type="molecule type" value="Genomic_DNA"/>
</dbReference>
<evidence type="ECO:0000259" key="2">
    <source>
        <dbReference type="Pfam" id="PF02517"/>
    </source>
</evidence>